<evidence type="ECO:0000313" key="3">
    <source>
        <dbReference type="Proteomes" id="UP000195386"/>
    </source>
</evidence>
<dbReference type="CDD" id="cd02042">
    <property type="entry name" value="ParAB_family"/>
    <property type="match status" value="1"/>
</dbReference>
<comment type="caution">
    <text evidence="2">The sequence shown here is derived from an EMBL/GenBank/DDBJ whole genome shotgun (WGS) entry which is preliminary data.</text>
</comment>
<dbReference type="Gene3D" id="3.40.50.300">
    <property type="entry name" value="P-loop containing nucleotide triphosphate hydrolases"/>
    <property type="match status" value="1"/>
</dbReference>
<dbReference type="Pfam" id="PF01656">
    <property type="entry name" value="CbiA"/>
    <property type="match status" value="1"/>
</dbReference>
<evidence type="ECO:0000259" key="1">
    <source>
        <dbReference type="Pfam" id="PF01656"/>
    </source>
</evidence>
<dbReference type="PANTHER" id="PTHR13696">
    <property type="entry name" value="P-LOOP CONTAINING NUCLEOSIDE TRIPHOSPHATE HYDROLASE"/>
    <property type="match status" value="1"/>
</dbReference>
<proteinExistence type="predicted"/>
<protein>
    <submittedName>
        <fullName evidence="2">Conjugal transfer protein TraA</fullName>
    </submittedName>
</protein>
<dbReference type="PANTHER" id="PTHR13696:SF52">
    <property type="entry name" value="PARA FAMILY PROTEIN CT_582"/>
    <property type="match status" value="1"/>
</dbReference>
<evidence type="ECO:0000313" key="2">
    <source>
        <dbReference type="EMBL" id="OUO01545.1"/>
    </source>
</evidence>
<dbReference type="EMBL" id="NFII01000005">
    <property type="protein sequence ID" value="OUO01545.1"/>
    <property type="molecule type" value="Genomic_DNA"/>
</dbReference>
<dbReference type="InterPro" id="IPR050678">
    <property type="entry name" value="DNA_Partitioning_ATPase"/>
</dbReference>
<organism evidence="2 3">
    <name type="scientific">Bacteroides clarus</name>
    <dbReference type="NCBI Taxonomy" id="626929"/>
    <lineage>
        <taxon>Bacteria</taxon>
        <taxon>Pseudomonadati</taxon>
        <taxon>Bacteroidota</taxon>
        <taxon>Bacteroidia</taxon>
        <taxon>Bacteroidales</taxon>
        <taxon>Bacteroidaceae</taxon>
        <taxon>Bacteroides</taxon>
    </lineage>
</organism>
<feature type="domain" description="CobQ/CobB/MinD/ParA nucleotide binding" evidence="1">
    <location>
        <begin position="9"/>
        <end position="209"/>
    </location>
</feature>
<name>A0A1Y3YUK6_9BACE</name>
<dbReference type="RefSeq" id="WP_087425995.1">
    <property type="nucleotide sequence ID" value="NZ_NFII01000005.1"/>
</dbReference>
<dbReference type="AlphaFoldDB" id="A0A1Y3YUK6"/>
<reference evidence="3" key="1">
    <citation type="submission" date="2017-04" db="EMBL/GenBank/DDBJ databases">
        <title>Function of individual gut microbiota members based on whole genome sequencing of pure cultures obtained from chicken caecum.</title>
        <authorList>
            <person name="Medvecky M."/>
            <person name="Cejkova D."/>
            <person name="Polansky O."/>
            <person name="Karasova D."/>
            <person name="Kubasova T."/>
            <person name="Cizek A."/>
            <person name="Rychlik I."/>
        </authorList>
    </citation>
    <scope>NUCLEOTIDE SEQUENCE [LARGE SCALE GENOMIC DNA]</scope>
    <source>
        <strain evidence="3">An43</strain>
    </source>
</reference>
<sequence>MKKEKELLVAVASQKGGVGKSVFTVLLASVLHYHKGLRVAVVDCDSPQHSIALMRERDIENVMKNDDLKVGLYRQHERIQKPAYPVIKSDPEKAVEDLRRYTVEKGEAFDVVLFDLPGTLRSEGVVYTVAAMDYIFVPLKADNIVMQSSLQFAKALEEELIAKGNCNLKGIRLFWNMVDRRGRKDLYEAWNRVIHRMGLRLLSSRVPNTLRYTREADPVRKGVFRSTLFPPDSRQEKDSGLPELVEEICRAIGLEEPAAGRADDKIQTP</sequence>
<dbReference type="InterPro" id="IPR027417">
    <property type="entry name" value="P-loop_NTPase"/>
</dbReference>
<dbReference type="Proteomes" id="UP000195386">
    <property type="component" value="Unassembled WGS sequence"/>
</dbReference>
<dbReference type="SUPFAM" id="SSF52540">
    <property type="entry name" value="P-loop containing nucleoside triphosphate hydrolases"/>
    <property type="match status" value="1"/>
</dbReference>
<gene>
    <name evidence="2" type="ORF">B5F97_07840</name>
</gene>
<accession>A0A1Y3YUK6</accession>
<dbReference type="InterPro" id="IPR002586">
    <property type="entry name" value="CobQ/CobB/MinD/ParA_Nub-bd_dom"/>
</dbReference>